<evidence type="ECO:0000313" key="1">
    <source>
        <dbReference type="EMBL" id="ONI38313.1"/>
    </source>
</evidence>
<comment type="caution">
    <text evidence="1">The sequence shown here is derived from an EMBL/GenBank/DDBJ whole genome shotgun (WGS) entry which is preliminary data.</text>
</comment>
<reference evidence="1" key="1">
    <citation type="submission" date="2016-08" db="EMBL/GenBank/DDBJ databases">
        <authorList>
            <person name="Ngugi D.K."/>
            <person name="Miyake S."/>
            <person name="Stingl U."/>
        </authorList>
    </citation>
    <scope>NUCLEOTIDE SEQUENCE</scope>
    <source>
        <strain evidence="1">SCG-B11WGA-EpuloA1</strain>
    </source>
</reference>
<dbReference type="Proteomes" id="UP000188605">
    <property type="component" value="Unassembled WGS sequence"/>
</dbReference>
<organism evidence="1 2">
    <name type="scientific">Candidatus Epulonipiscium fishelsonii</name>
    <dbReference type="NCBI Taxonomy" id="77094"/>
    <lineage>
        <taxon>Bacteria</taxon>
        <taxon>Bacillati</taxon>
        <taxon>Bacillota</taxon>
        <taxon>Clostridia</taxon>
        <taxon>Lachnospirales</taxon>
        <taxon>Lachnospiraceae</taxon>
        <taxon>Candidatus Epulonipiscium</taxon>
    </lineage>
</organism>
<sequence length="465" mass="52855">MKTPLYSKLIEYSRQNISFHMPGHKFDKTDIFKDINLFNLDATEITGLDNLYEAEAVIKDAMDLMASFYGAKETVFLTNGSTAGILASLMTVCNPNDKILVARNCHYSVWNALVLIGAIPIYITPNYYNEYLIGEIDTRSVATALEKHPDVVGLIMVSPTYEGIVSDITQISKLMENKIFIVDEAHGAHFNIHPIFPTSSIALGADIVIHSMHKTLPVLTQGALLHICSNKINSSNLIKNLRLIQTSSPSYLLMANMDYIRNYIQQNKTQIENSYILPLKQLMFKLKSLKNLSILDENISKHDISKIIIFTNTTNLTGYELGKILEIKYKIGIEMATQSYILLISTISDTKESLDILEKILFEIDIHCESTLYSPVTFKYKSELYLPASSPRQIYYSDKYWQDIDLAEDNICAQNIMLYPPGIPLVCLGEIIDKQIIEFIKAHREYLKGIKFENEKIKILVVYKF</sequence>
<name>A0ACC8X8N1_9FIRM</name>
<evidence type="ECO:0000313" key="2">
    <source>
        <dbReference type="Proteomes" id="UP000188605"/>
    </source>
</evidence>
<dbReference type="EMBL" id="LJDB01000090">
    <property type="protein sequence ID" value="ONI38313.1"/>
    <property type="molecule type" value="Genomic_DNA"/>
</dbReference>
<proteinExistence type="predicted"/>
<accession>A0ACC8X8N1</accession>
<keyword evidence="2" id="KW-1185">Reference proteome</keyword>
<gene>
    <name evidence="1" type="ORF">AN396_11105</name>
</gene>
<protein>
    <submittedName>
        <fullName evidence="1">Uncharacterized protein</fullName>
    </submittedName>
</protein>